<reference evidence="10 11" key="1">
    <citation type="submission" date="2018-01" db="EMBL/GenBank/DDBJ databases">
        <title>Genomic Encyclopedia of Type Strains, Phase III (KMG-III): the genomes of soil and plant-associated and newly described type strains.</title>
        <authorList>
            <person name="Whitman W."/>
        </authorList>
    </citation>
    <scope>NUCLEOTIDE SEQUENCE [LARGE SCALE GENOMIC DNA]</scope>
    <source>
        <strain evidence="10 11">JCM 18070</strain>
    </source>
</reference>
<dbReference type="GO" id="GO:0005829">
    <property type="term" value="C:cytosol"/>
    <property type="evidence" value="ECO:0007669"/>
    <property type="project" value="TreeGrafter"/>
</dbReference>
<dbReference type="InterPro" id="IPR042099">
    <property type="entry name" value="ANL_N_sf"/>
</dbReference>
<dbReference type="PANTHER" id="PTHR45527:SF1">
    <property type="entry name" value="FATTY ACID SYNTHASE"/>
    <property type="match status" value="1"/>
</dbReference>
<evidence type="ECO:0000256" key="8">
    <source>
        <dbReference type="SAM" id="MobiDB-lite"/>
    </source>
</evidence>
<protein>
    <submittedName>
        <fullName evidence="10">Non-ribosomal peptide synthase protein (TIGR01720 family)/amino acid adenylation domain-containing protein</fullName>
    </submittedName>
</protein>
<evidence type="ECO:0000256" key="1">
    <source>
        <dbReference type="ARBA" id="ARBA00001957"/>
    </source>
</evidence>
<dbReference type="GO" id="GO:0008610">
    <property type="term" value="P:lipid biosynthetic process"/>
    <property type="evidence" value="ECO:0007669"/>
    <property type="project" value="InterPro"/>
</dbReference>
<feature type="domain" description="Carrier" evidence="9">
    <location>
        <begin position="1681"/>
        <end position="1755"/>
    </location>
</feature>
<evidence type="ECO:0000256" key="4">
    <source>
        <dbReference type="ARBA" id="ARBA00022553"/>
    </source>
</evidence>
<dbReference type="NCBIfam" id="TIGR01733">
    <property type="entry name" value="AA-adenyl-dom"/>
    <property type="match status" value="2"/>
</dbReference>
<dbReference type="FunFam" id="3.30.300.30:FF:000010">
    <property type="entry name" value="Enterobactin synthetase component F"/>
    <property type="match status" value="1"/>
</dbReference>
<keyword evidence="7" id="KW-0443">Lipid metabolism</keyword>
<dbReference type="FunFam" id="3.30.559.10:FF:000012">
    <property type="entry name" value="Non-ribosomal peptide synthetase"/>
    <property type="match status" value="1"/>
</dbReference>
<evidence type="ECO:0000259" key="9">
    <source>
        <dbReference type="PROSITE" id="PS50075"/>
    </source>
</evidence>
<dbReference type="Gene3D" id="1.10.1200.10">
    <property type="entry name" value="ACP-like"/>
    <property type="match status" value="3"/>
</dbReference>
<feature type="compositionally biased region" description="Low complexity" evidence="8">
    <location>
        <begin position="916"/>
        <end position="932"/>
    </location>
</feature>
<comment type="cofactor">
    <cofactor evidence="1">
        <name>pantetheine 4'-phosphate</name>
        <dbReference type="ChEBI" id="CHEBI:47942"/>
    </cofactor>
</comment>
<evidence type="ECO:0000313" key="11">
    <source>
        <dbReference type="Proteomes" id="UP000237381"/>
    </source>
</evidence>
<dbReference type="InterPro" id="IPR040097">
    <property type="entry name" value="FAAL/FAAC"/>
</dbReference>
<dbReference type="PROSITE" id="PS00012">
    <property type="entry name" value="PHOSPHOPANTETHEINE"/>
    <property type="match status" value="1"/>
</dbReference>
<comment type="caution">
    <text evidence="10">The sequence shown here is derived from an EMBL/GenBank/DDBJ whole genome shotgun (WGS) entry which is preliminary data.</text>
</comment>
<dbReference type="GO" id="GO:0006631">
    <property type="term" value="P:fatty acid metabolic process"/>
    <property type="evidence" value="ECO:0007669"/>
    <property type="project" value="UniProtKB-KW"/>
</dbReference>
<keyword evidence="11" id="KW-1185">Reference proteome</keyword>
<dbReference type="OrthoDB" id="6297021at2"/>
<dbReference type="InterPro" id="IPR020845">
    <property type="entry name" value="AMP-binding_CS"/>
</dbReference>
<dbReference type="SMART" id="SM00823">
    <property type="entry name" value="PKS_PP"/>
    <property type="match status" value="3"/>
</dbReference>
<dbReference type="FunFam" id="3.40.50.980:FF:000001">
    <property type="entry name" value="Non-ribosomal peptide synthetase"/>
    <property type="match status" value="2"/>
</dbReference>
<accession>A0A2S4MA93</accession>
<dbReference type="Gene3D" id="3.40.50.12780">
    <property type="entry name" value="N-terminal domain of ligase-like"/>
    <property type="match status" value="3"/>
</dbReference>
<dbReference type="PANTHER" id="PTHR45527">
    <property type="entry name" value="NONRIBOSOMAL PEPTIDE SYNTHETASE"/>
    <property type="match status" value="1"/>
</dbReference>
<dbReference type="Gene3D" id="3.30.559.10">
    <property type="entry name" value="Chloramphenicol acetyltransferase-like domain"/>
    <property type="match status" value="4"/>
</dbReference>
<evidence type="ECO:0000256" key="6">
    <source>
        <dbReference type="ARBA" id="ARBA00022832"/>
    </source>
</evidence>
<dbReference type="GO" id="GO:0044550">
    <property type="term" value="P:secondary metabolite biosynthetic process"/>
    <property type="evidence" value="ECO:0007669"/>
    <property type="project" value="UniProtKB-ARBA"/>
</dbReference>
<dbReference type="CDD" id="cd19531">
    <property type="entry name" value="LCL_NRPS-like"/>
    <property type="match status" value="2"/>
</dbReference>
<dbReference type="FunFam" id="3.30.300.30:FF:000015">
    <property type="entry name" value="Nonribosomal peptide synthase SidD"/>
    <property type="match status" value="1"/>
</dbReference>
<dbReference type="RefSeq" id="WP_103704826.1">
    <property type="nucleotide sequence ID" value="NZ_PQGA01000006.1"/>
</dbReference>
<dbReference type="InterPro" id="IPR010060">
    <property type="entry name" value="NRPS_synth"/>
</dbReference>
<keyword evidence="5" id="KW-0677">Repeat</keyword>
<name>A0A2S4MA93_9BURK</name>
<dbReference type="Pfam" id="PF13193">
    <property type="entry name" value="AMP-binding_C"/>
    <property type="match status" value="2"/>
</dbReference>
<evidence type="ECO:0000256" key="3">
    <source>
        <dbReference type="ARBA" id="ARBA00022450"/>
    </source>
</evidence>
<dbReference type="SUPFAM" id="SSF52777">
    <property type="entry name" value="CoA-dependent acyltransferases"/>
    <property type="match status" value="8"/>
</dbReference>
<dbReference type="InterPro" id="IPR045851">
    <property type="entry name" value="AMP-bd_C_sf"/>
</dbReference>
<dbReference type="GO" id="GO:0071766">
    <property type="term" value="P:Actinobacterium-type cell wall biogenesis"/>
    <property type="evidence" value="ECO:0007669"/>
    <property type="project" value="UniProtKB-ARBA"/>
</dbReference>
<dbReference type="SUPFAM" id="SSF47336">
    <property type="entry name" value="ACP-like"/>
    <property type="match status" value="3"/>
</dbReference>
<dbReference type="Proteomes" id="UP000237381">
    <property type="component" value="Unassembled WGS sequence"/>
</dbReference>
<dbReference type="GO" id="GO:0031177">
    <property type="term" value="F:phosphopantetheine binding"/>
    <property type="evidence" value="ECO:0007669"/>
    <property type="project" value="InterPro"/>
</dbReference>
<feature type="region of interest" description="Disordered" evidence="8">
    <location>
        <begin position="3199"/>
        <end position="3221"/>
    </location>
</feature>
<dbReference type="InterPro" id="IPR023213">
    <property type="entry name" value="CAT-like_dom_sf"/>
</dbReference>
<dbReference type="NCBIfam" id="NF003417">
    <property type="entry name" value="PRK04813.1"/>
    <property type="match status" value="4"/>
</dbReference>
<dbReference type="NCBIfam" id="TIGR01720">
    <property type="entry name" value="NRPS-para261"/>
    <property type="match status" value="1"/>
</dbReference>
<dbReference type="InterPro" id="IPR025110">
    <property type="entry name" value="AMP-bd_C"/>
</dbReference>
<dbReference type="InterPro" id="IPR006162">
    <property type="entry name" value="Ppantetheine_attach_site"/>
</dbReference>
<evidence type="ECO:0000256" key="5">
    <source>
        <dbReference type="ARBA" id="ARBA00022737"/>
    </source>
</evidence>
<dbReference type="PROSITE" id="PS50075">
    <property type="entry name" value="CARRIER"/>
    <property type="match status" value="3"/>
</dbReference>
<feature type="compositionally biased region" description="Acidic residues" evidence="8">
    <location>
        <begin position="3755"/>
        <end position="3764"/>
    </location>
</feature>
<proteinExistence type="inferred from homology"/>
<evidence type="ECO:0000256" key="2">
    <source>
        <dbReference type="ARBA" id="ARBA00006432"/>
    </source>
</evidence>
<comment type="similarity">
    <text evidence="2">Belongs to the ATP-dependent AMP-binding enzyme family.</text>
</comment>
<dbReference type="FunFam" id="3.40.50.12780:FF:000013">
    <property type="entry name" value="Long-chain-fatty-acid--AMP ligase FadD32"/>
    <property type="match status" value="1"/>
</dbReference>
<dbReference type="InterPro" id="IPR001242">
    <property type="entry name" value="Condensation_dom"/>
</dbReference>
<dbReference type="InterPro" id="IPR036736">
    <property type="entry name" value="ACP-like_sf"/>
</dbReference>
<dbReference type="Pfam" id="PF00501">
    <property type="entry name" value="AMP-binding"/>
    <property type="match status" value="3"/>
</dbReference>
<feature type="domain" description="Carrier" evidence="9">
    <location>
        <begin position="612"/>
        <end position="689"/>
    </location>
</feature>
<dbReference type="CDD" id="cd17643">
    <property type="entry name" value="A_NRPS_Cytc1-like"/>
    <property type="match status" value="1"/>
</dbReference>
<organism evidence="10 11">
    <name type="scientific">Paraburkholderia eburnea</name>
    <dbReference type="NCBI Taxonomy" id="1189126"/>
    <lineage>
        <taxon>Bacteria</taxon>
        <taxon>Pseudomonadati</taxon>
        <taxon>Pseudomonadota</taxon>
        <taxon>Betaproteobacteria</taxon>
        <taxon>Burkholderiales</taxon>
        <taxon>Burkholderiaceae</taxon>
        <taxon>Paraburkholderia</taxon>
    </lineage>
</organism>
<dbReference type="InterPro" id="IPR009081">
    <property type="entry name" value="PP-bd_ACP"/>
</dbReference>
<dbReference type="CDD" id="cd05931">
    <property type="entry name" value="FAAL"/>
    <property type="match status" value="1"/>
</dbReference>
<dbReference type="InterPro" id="IPR010071">
    <property type="entry name" value="AA_adenyl_dom"/>
</dbReference>
<dbReference type="InterPro" id="IPR000873">
    <property type="entry name" value="AMP-dep_synth/lig_dom"/>
</dbReference>
<dbReference type="Pfam" id="PF00550">
    <property type="entry name" value="PP-binding"/>
    <property type="match status" value="3"/>
</dbReference>
<dbReference type="EMBL" id="PQGA01000006">
    <property type="protein sequence ID" value="POR51581.1"/>
    <property type="molecule type" value="Genomic_DNA"/>
</dbReference>
<evidence type="ECO:0000313" key="10">
    <source>
        <dbReference type="EMBL" id="POR51581.1"/>
    </source>
</evidence>
<dbReference type="FunFam" id="3.40.50.12780:FF:000012">
    <property type="entry name" value="Non-ribosomal peptide synthetase"/>
    <property type="match status" value="1"/>
</dbReference>
<dbReference type="PROSITE" id="PS00455">
    <property type="entry name" value="AMP_BINDING"/>
    <property type="match status" value="3"/>
</dbReference>
<feature type="region of interest" description="Disordered" evidence="8">
    <location>
        <begin position="906"/>
        <end position="932"/>
    </location>
</feature>
<keyword evidence="4" id="KW-0597">Phosphoprotein</keyword>
<dbReference type="Gene3D" id="3.30.559.30">
    <property type="entry name" value="Nonribosomal peptide synthetase, condensation domain"/>
    <property type="match status" value="4"/>
</dbReference>
<keyword evidence="3" id="KW-0596">Phosphopantetheine</keyword>
<dbReference type="Gene3D" id="3.30.300.30">
    <property type="match status" value="3"/>
</dbReference>
<feature type="domain" description="Carrier" evidence="9">
    <location>
        <begin position="3216"/>
        <end position="3291"/>
    </location>
</feature>
<dbReference type="GO" id="GO:0043041">
    <property type="term" value="P:amino acid activation for nonribosomal peptide biosynthetic process"/>
    <property type="evidence" value="ECO:0007669"/>
    <property type="project" value="TreeGrafter"/>
</dbReference>
<dbReference type="Pfam" id="PF00668">
    <property type="entry name" value="Condensation"/>
    <property type="match status" value="4"/>
</dbReference>
<dbReference type="SUPFAM" id="SSF56801">
    <property type="entry name" value="Acetyl-CoA synthetase-like"/>
    <property type="match status" value="3"/>
</dbReference>
<keyword evidence="6" id="KW-0276">Fatty acid metabolism</keyword>
<dbReference type="InterPro" id="IPR020806">
    <property type="entry name" value="PKS_PP-bd"/>
</dbReference>
<dbReference type="GO" id="GO:0003824">
    <property type="term" value="F:catalytic activity"/>
    <property type="evidence" value="ECO:0007669"/>
    <property type="project" value="InterPro"/>
</dbReference>
<evidence type="ECO:0000256" key="7">
    <source>
        <dbReference type="ARBA" id="ARBA00023098"/>
    </source>
</evidence>
<feature type="region of interest" description="Disordered" evidence="8">
    <location>
        <begin position="3749"/>
        <end position="3774"/>
    </location>
</feature>
<sequence length="3774" mass="405124">MPLSNHFGSRADASADAVCAPARDLVTALQVHLAQRPQQTAVRFLADGESTVHELSYVQLDARARSLAQTLRAAAPAGERVLILLPTSLDYVIAFLACQYAGQIAVPAYPPEAGQGAHVARLRAMAADCNPAIAIVEEAGRALIDAAGLRDALASTRLVDPRALHEGAFCVEKGDPQALAFLQYTSGSTSAPKGVMVSHGNLCANIDAIAGSMAYTAADRMLSWLPLYHDMGLIGGLLSPLVCGFPVTLMTPQHFLERPARWLAAIARERASVSGGPDFAYRLCLDRVRDAQLGALDLRSWRVAFCGAEPIRQATLDGFAARFAPCGFDAAALYPCYGLAEATLLVTGVRAGGGAPPRRFLAAALAEGQARAVEHDRERDHDDADHQAIVDCGVTASQHALAIVDPRTLELRTDGEIGEIWVQGPSIAQGYWRNPEATDAAFVAHPLAGGRWLRTGDLGFLVEGRLHVCGRAKDLIVIHGQNLYPQDIEAAVGDALDWVRRGRVSAFPVVRPDGGEGIGLAAEVARGKRREAGEQALFAQLQRAVGECFQQDVALALLLEPGELPRTSSGKLQRSACLPMWNAGTLTPFAVLDARSTNSGEPSSDQASEQNVEIQARVAQCWRDALPAMDDAEIHFDADTDFFAAGGQSIAAVRLAAALGAAFGVTVPVGALFVRRTVRAQAAMLVDEFGVLGVSGARPVIADEAPQPADARISAGQRALWFLWRVDPRDPAYHVSATLELSGALRIDALRHALAVTLARHPELRARFDERDGVPVRSVVEDASFEWQAFDNVDSADATDVSNTLAEAAARPFDLTHGPLLRATLARIDAQRHRLGLVTHHIVCDAASWHVVCRDLVAAYDAACADAAALDAPIEFAADCAASAARVDLDAQRAYWRERLGTAHPRTVLPEEAGDAPLPQKQPAASPAAPAAHGHGARVARSLSAALTAQLAAWSRAQGASAFAGLLTGFAALLYRLNEQADLRIGMPVSLRDAATERRVGYLVNSAVVRVEAEPRMSVDALLAQVGARVIEALGHRELPFAEVVDLLAPARDPAATPLFNVMFNEQIVPAGVWRAGTLAVETVEEPWGSAQFDLTLNVVRSGESVRVVLDYRAQRLTAPAAQRLLDQYVTVLEAIAATHGSATLTLADLLPDDGAHTNSDAALREPRFEPMHRRFARMARQTPDARAVTCDGDALSYAELARWSRRIARGLQRGGVRADECVGVCVGRSAALIASGVGVFAAGAAYLPLDPDYPAQRIGAMLRDARVRHCIVDAEGAARLREIGADLHLLDAAALRAEAGNDNDSDPFEHDAIDPAHTAYVIYTSGSTGTPKGVALPHGAFDGLMQAMREALGLTPADVWLAATSASFDISLLELFLPLTVGACIELASRETQRDGERLAALLDASGATVFQATPSGWKLLLAGGWQGVRPGACLQGLSGGEALAPDLAGALIERGVDLWNLYGPTETTIYSLGARVAADRPVTIGRGLPRNRLRVLGRTGEAVAAGGIGELCIGGDNLARGYLGRAAQTAERFVPDPAGHGARLYRTGDLCRVHSDGRIAYLGRLDQQIKLRGHRIEPAEIETVLRRCAGVRDAVVVLREDGAPARLVGYVAGDAEIDASDLNAELQRRLPAYMVPAALVVLPALPLTPSGKIDRRALPAPDTQTHAAAGGDHAACADIVPGSALARLLDIWASVLGRASVSPTDDFFQLGGDSILTLQIVSRAREAGLRVTPRQVFEHPTPATLAAVASAAAAMPGAGAVGGALPLTPIQHAFFETFPHGEPHWNQAVLLEPGRALTAARLDTALRALRARHEALRLRFTRQADGAWQQQVVPAADLDAHAVLTHVQVAHAHEWDARLAEVCDAVQRGFDLGSARLFAAALVEEPQGGRRRLLLAAHHLAVDGVSWRVIAADLERLCASDADAAAHAVQLPWSAWVQAQQRYADALDLAHEATLWQDVASALADAPVLPLAQPQGANEAPRTLAWSWDAHSTQRLIDAAPRALRLRADEVLLAALVRTLHGWSGAPRHAIELEGHGRAPLDADLDTSETVGWFTTRYPVVLSAHEDALATLRAVKSSLRAVHEGGLHYGMLRRAQASGDRRPPHPAVAFNYLGRFERESAADPAHRLAFTSETPGAMRAAAPAHYALDVNAMIVNGVLSLTWDYDPARVPDATAAALLDRFGAQLDALVRRCEGAQALDAECAFTPADFPDADLDAAQLAQLALDPAATEDVYAATELQQGLLIHSLSRRDESLYVNQMRLTLAGGVAQQTLRDAWLAAVARHPVLRTGFRWLGTHAALQVVARAAALPWQAHDWSALDADAYEARLAAWRDADERTPFDMAQAPLMRVALFARPDGRHDLVWTHHHAILDGWSASTLLAEVLQACRAQTVNESAPDTAWRGYIAWLRRRGAQPSSQQHAETWWRTQLARADEPARLVESLGAPLAPCDGIGRHTLSLDAATHTRVLEGAQRQRVTPGTLAHAAWACVLARAGYRRQAVFGTAVAGRPATLRGAQQAVGLFINSLPLWIDVPGRMRAAQWLQALQQQVAELREHETTSLAQVQRWAAQGNEALFDTLLAVENYPVDAALRDAHAAAPWVAGVDVRERPHFPLTVSFVMGAAIEIQCTWDERLFDRVTVERLIGDFAALTARLAQARDEPLAQLVADASPQAHELAAPVVPATPFESVTQRIAAQAQRRPHAEAVADAQRRIDYRTLAAWSDRIAARLAALGIGREDRVGVCMERSVGLVAALLGVLKAGAAYVPLDPAYPQERLLDVAADARLAALVGDDASRAQLPAVFEGRACVMADACDPQRADPGDAQAPFAAPPVHPEQLAYVIYTSGSTGRPKGVAVTHRNVARLFDATRHWYAFDEHDVWPLFHAYAFDVSVWELFGALTHGGRLVVVPAQVARDAAAFHALLCREGVTVLNQTPSAFMPLMQVDADASTPFTRVRAIVFAGEKLEPGALARWYVGRARAGLPQPRIVNMYGITETTVHVTYRVLGEAEITAEVPRSLIGEPMRDLQLRLLDRDVNAAPLGGVGSLYVGGPGVARGYLGRPGLTAERFVPDPHGAPGSRLYASGDLARGLPTGEPEYIGRSDFQVKIRGYRIEPGEVQAVLYGHPAVREAAVLAVPDNAGVGLRLVAWVVPADAEVQTTALSTALRDWVAARMPAYMVPSAFVLLDVLPLTVNGKLDRRALPPPESVEAAQTTGAAPRSDTERTISTVWADVLRIDAPGVGGDFFALGGHSLLALRTMSRLRDAFGREVPLELLFSHPVLADLAAALDAHWQDGGARDDASPTLVARSVQSAQSVQSAPLSLAQERLWFLWQLDPDSAAYNVSGALQCEGALDAQAVRAAFDALVARHAVLRTRFSGREDTPRQHALPAAEAHAAWQWDTLDASALDADALRAQLIRNARAPFDLENGPLLRVTLARLAPQRHVLHLVLHHIVSDGWSIEVLLREFAALYRAARAGTQADLPALPVQYLDYASWQRDWVEQGGAAVLERQMGYWRERLAGLRTLMDLPGLHDRSQAFRPDGARHLIRVPQRVCAQAEALALDEGATLFMVLLAAFDVLLYQYSGAADVPVAIPVAGRNRVETEGLIGFFVNTLVMRARISGADSFVDLLHQVRADSIGAQANSDVPFDRLVAELQPQRHTAGNPLTQVKFLYQDAFAAEQDLDGVRCELLDADPGVVRFELALDVLRDARGLECVFAYALDVYDAEFVEQLARHYVSLLRRMVSEPTRAIGSFEPGDESDDESGFDATEIATET</sequence>
<gene>
    <name evidence="10" type="ORF">B0G62_106115</name>
</gene>